<organism evidence="1 2">
    <name type="scientific">Desulfotomaculum copahuensis</name>
    <dbReference type="NCBI Taxonomy" id="1838280"/>
    <lineage>
        <taxon>Bacteria</taxon>
        <taxon>Bacillati</taxon>
        <taxon>Bacillota</taxon>
        <taxon>Clostridia</taxon>
        <taxon>Eubacteriales</taxon>
        <taxon>Desulfotomaculaceae</taxon>
        <taxon>Desulfotomaculum</taxon>
    </lineage>
</organism>
<protein>
    <submittedName>
        <fullName evidence="1">Uncharacterized protein</fullName>
    </submittedName>
</protein>
<dbReference type="STRING" id="1838280.A6M21_01830"/>
<dbReference type="EMBL" id="LYVF01000002">
    <property type="protein sequence ID" value="OAT87062.1"/>
    <property type="molecule type" value="Genomic_DNA"/>
</dbReference>
<keyword evidence="2" id="KW-1185">Reference proteome</keyword>
<sequence length="89" mass="9130">MPPRPEGKNTFPVRGFLLPYCKTVNAFAPGPPAGVTRSQPDGEDIAGHGKCKLCTCHCGRRHGFNKLLSPDRGIGAAGAAGANLNGGAC</sequence>
<proteinExistence type="predicted"/>
<evidence type="ECO:0000313" key="2">
    <source>
        <dbReference type="Proteomes" id="UP000078532"/>
    </source>
</evidence>
<dbReference type="Proteomes" id="UP000078532">
    <property type="component" value="Unassembled WGS sequence"/>
</dbReference>
<accession>A0A1B7LKR5</accession>
<gene>
    <name evidence="1" type="ORF">A6M21_01830</name>
</gene>
<dbReference type="AlphaFoldDB" id="A0A1B7LKR5"/>
<name>A0A1B7LKR5_9FIRM</name>
<reference evidence="1 2" key="1">
    <citation type="submission" date="2016-04" db="EMBL/GenBank/DDBJ databases">
        <authorList>
            <person name="Evans L.H."/>
            <person name="Alamgir A."/>
            <person name="Owens N."/>
            <person name="Weber N.D."/>
            <person name="Virtaneva K."/>
            <person name="Barbian K."/>
            <person name="Babar A."/>
            <person name="Rosenke K."/>
        </authorList>
    </citation>
    <scope>NUCLEOTIDE SEQUENCE [LARGE SCALE GENOMIC DNA]</scope>
    <source>
        <strain evidence="1 2">LMa1</strain>
    </source>
</reference>
<evidence type="ECO:0000313" key="1">
    <source>
        <dbReference type="EMBL" id="OAT87062.1"/>
    </source>
</evidence>
<comment type="caution">
    <text evidence="1">The sequence shown here is derived from an EMBL/GenBank/DDBJ whole genome shotgun (WGS) entry which is preliminary data.</text>
</comment>